<evidence type="ECO:0000313" key="8">
    <source>
        <dbReference type="Proteomes" id="UP000306918"/>
    </source>
</evidence>
<protein>
    <recommendedName>
        <fullName evidence="6">Methylamine utilisation protein MauE domain-containing protein</fullName>
    </recommendedName>
</protein>
<dbReference type="GO" id="GO:0016020">
    <property type="term" value="C:membrane"/>
    <property type="evidence" value="ECO:0007669"/>
    <property type="project" value="UniProtKB-SubCell"/>
</dbReference>
<evidence type="ECO:0000259" key="6">
    <source>
        <dbReference type="Pfam" id="PF07291"/>
    </source>
</evidence>
<dbReference type="Proteomes" id="UP000306918">
    <property type="component" value="Unassembled WGS sequence"/>
</dbReference>
<organism evidence="7 8">
    <name type="scientific">Niastella caeni</name>
    <dbReference type="NCBI Taxonomy" id="2569763"/>
    <lineage>
        <taxon>Bacteria</taxon>
        <taxon>Pseudomonadati</taxon>
        <taxon>Bacteroidota</taxon>
        <taxon>Chitinophagia</taxon>
        <taxon>Chitinophagales</taxon>
        <taxon>Chitinophagaceae</taxon>
        <taxon>Niastella</taxon>
    </lineage>
</organism>
<evidence type="ECO:0000256" key="1">
    <source>
        <dbReference type="ARBA" id="ARBA00004141"/>
    </source>
</evidence>
<feature type="transmembrane region" description="Helical" evidence="5">
    <location>
        <begin position="26"/>
        <end position="43"/>
    </location>
</feature>
<evidence type="ECO:0000313" key="7">
    <source>
        <dbReference type="EMBL" id="THU40811.1"/>
    </source>
</evidence>
<feature type="transmembrane region" description="Helical" evidence="5">
    <location>
        <begin position="137"/>
        <end position="154"/>
    </location>
</feature>
<evidence type="ECO:0000256" key="3">
    <source>
        <dbReference type="ARBA" id="ARBA00022989"/>
    </source>
</evidence>
<feature type="transmembrane region" description="Helical" evidence="5">
    <location>
        <begin position="94"/>
        <end position="117"/>
    </location>
</feature>
<feature type="domain" description="Methylamine utilisation protein MauE" evidence="6">
    <location>
        <begin position="25"/>
        <end position="152"/>
    </location>
</feature>
<dbReference type="InterPro" id="IPR009908">
    <property type="entry name" value="Methylamine_util_MauE"/>
</dbReference>
<gene>
    <name evidence="7" type="ORF">FAM09_01480</name>
</gene>
<reference evidence="7 8" key="1">
    <citation type="submission" date="2019-04" db="EMBL/GenBank/DDBJ databases">
        <title>Niastella caeni sp. nov., isolated from activated sludge.</title>
        <authorList>
            <person name="Sheng M."/>
        </authorList>
    </citation>
    <scope>NUCLEOTIDE SEQUENCE [LARGE SCALE GENOMIC DNA]</scope>
    <source>
        <strain evidence="7 8">HX-2-15</strain>
    </source>
</reference>
<comment type="caution">
    <text evidence="7">The sequence shown here is derived from an EMBL/GenBank/DDBJ whole genome shotgun (WGS) entry which is preliminary data.</text>
</comment>
<dbReference type="RefSeq" id="WP_136575303.1">
    <property type="nucleotide sequence ID" value="NZ_STFF01000001.1"/>
</dbReference>
<sequence>MKNVALSGESSKRNNITQFVIEKRNTIINLITYLLILLFLYTSTSKLLDFNKFINEINIQPFPNWVKPYLIYTLIPIEIIISISLIFDKTRKTGLWAALILMILFTVYSSLVLFRFFDRIPCSCGGVIENLTWTQHLFFNLFFVGISCFGIILSKKETF</sequence>
<proteinExistence type="predicted"/>
<dbReference type="OrthoDB" id="680026at2"/>
<feature type="transmembrane region" description="Helical" evidence="5">
    <location>
        <begin position="69"/>
        <end position="87"/>
    </location>
</feature>
<comment type="subcellular location">
    <subcellularLocation>
        <location evidence="1">Membrane</location>
        <topology evidence="1">Multi-pass membrane protein</topology>
    </subcellularLocation>
</comment>
<keyword evidence="2 5" id="KW-0812">Transmembrane</keyword>
<evidence type="ECO:0000256" key="5">
    <source>
        <dbReference type="SAM" id="Phobius"/>
    </source>
</evidence>
<keyword evidence="4 5" id="KW-0472">Membrane</keyword>
<name>A0A4S8HZJ5_9BACT</name>
<evidence type="ECO:0000256" key="2">
    <source>
        <dbReference type="ARBA" id="ARBA00022692"/>
    </source>
</evidence>
<keyword evidence="8" id="KW-1185">Reference proteome</keyword>
<dbReference type="Pfam" id="PF07291">
    <property type="entry name" value="MauE"/>
    <property type="match status" value="1"/>
</dbReference>
<keyword evidence="3 5" id="KW-1133">Transmembrane helix</keyword>
<evidence type="ECO:0000256" key="4">
    <source>
        <dbReference type="ARBA" id="ARBA00023136"/>
    </source>
</evidence>
<accession>A0A4S8HZJ5</accession>
<dbReference type="EMBL" id="STFF01000001">
    <property type="protein sequence ID" value="THU40811.1"/>
    <property type="molecule type" value="Genomic_DNA"/>
</dbReference>
<dbReference type="AlphaFoldDB" id="A0A4S8HZJ5"/>
<dbReference type="GO" id="GO:0030416">
    <property type="term" value="P:methylamine metabolic process"/>
    <property type="evidence" value="ECO:0007669"/>
    <property type="project" value="InterPro"/>
</dbReference>